<evidence type="ECO:0000313" key="12">
    <source>
        <dbReference type="EMBL" id="KOH45193.1"/>
    </source>
</evidence>
<keyword evidence="13" id="KW-1185">Reference proteome</keyword>
<dbReference type="InterPro" id="IPR001431">
    <property type="entry name" value="Pept_M16_Zn_BS"/>
</dbReference>
<feature type="signal peptide" evidence="9">
    <location>
        <begin position="1"/>
        <end position="18"/>
    </location>
</feature>
<comment type="similarity">
    <text evidence="2 8">Belongs to the peptidase M16 family.</text>
</comment>
<dbReference type="Gene3D" id="3.30.830.10">
    <property type="entry name" value="Metalloenzyme, LuxS/M16 peptidase-like"/>
    <property type="match status" value="4"/>
</dbReference>
<evidence type="ECO:0000256" key="2">
    <source>
        <dbReference type="ARBA" id="ARBA00007261"/>
    </source>
</evidence>
<dbReference type="Proteomes" id="UP000036958">
    <property type="component" value="Unassembled WGS sequence"/>
</dbReference>
<dbReference type="GO" id="GO:0006508">
    <property type="term" value="P:proteolysis"/>
    <property type="evidence" value="ECO:0007669"/>
    <property type="project" value="UniProtKB-KW"/>
</dbReference>
<evidence type="ECO:0000256" key="8">
    <source>
        <dbReference type="RuleBase" id="RU004447"/>
    </source>
</evidence>
<evidence type="ECO:0000256" key="4">
    <source>
        <dbReference type="ARBA" id="ARBA00022723"/>
    </source>
</evidence>
<dbReference type="InterPro" id="IPR011249">
    <property type="entry name" value="Metalloenz_LuxS/M16"/>
</dbReference>
<dbReference type="PANTHER" id="PTHR43690">
    <property type="entry name" value="NARDILYSIN"/>
    <property type="match status" value="1"/>
</dbReference>
<organism evidence="12 13">
    <name type="scientific">Sunxiuqinia dokdonensis</name>
    <dbReference type="NCBI Taxonomy" id="1409788"/>
    <lineage>
        <taxon>Bacteria</taxon>
        <taxon>Pseudomonadati</taxon>
        <taxon>Bacteroidota</taxon>
        <taxon>Bacteroidia</taxon>
        <taxon>Marinilabiliales</taxon>
        <taxon>Prolixibacteraceae</taxon>
        <taxon>Sunxiuqinia</taxon>
    </lineage>
</organism>
<evidence type="ECO:0000259" key="11">
    <source>
        <dbReference type="Pfam" id="PF05193"/>
    </source>
</evidence>
<dbReference type="InterPro" id="IPR007863">
    <property type="entry name" value="Peptidase_M16_C"/>
</dbReference>
<proteinExistence type="inferred from homology"/>
<keyword evidence="3" id="KW-0645">Protease</keyword>
<evidence type="ECO:0000259" key="10">
    <source>
        <dbReference type="Pfam" id="PF00675"/>
    </source>
</evidence>
<evidence type="ECO:0000256" key="6">
    <source>
        <dbReference type="ARBA" id="ARBA00022833"/>
    </source>
</evidence>
<comment type="cofactor">
    <cofactor evidence="1">
        <name>Zn(2+)</name>
        <dbReference type="ChEBI" id="CHEBI:29105"/>
    </cofactor>
</comment>
<dbReference type="GO" id="GO:0004222">
    <property type="term" value="F:metalloendopeptidase activity"/>
    <property type="evidence" value="ECO:0007669"/>
    <property type="project" value="InterPro"/>
</dbReference>
<feature type="chain" id="PRO_5005591524" evidence="9">
    <location>
        <begin position="19"/>
        <end position="933"/>
    </location>
</feature>
<keyword evidence="5" id="KW-0378">Hydrolase</keyword>
<feature type="domain" description="Peptidase M16 C-terminal" evidence="11">
    <location>
        <begin position="685"/>
        <end position="865"/>
    </location>
</feature>
<dbReference type="PROSITE" id="PS00143">
    <property type="entry name" value="INSULINASE"/>
    <property type="match status" value="1"/>
</dbReference>
<dbReference type="PANTHER" id="PTHR43690:SF34">
    <property type="entry name" value="ZINC PROTEASE PQQL-LIKE"/>
    <property type="match status" value="1"/>
</dbReference>
<dbReference type="Pfam" id="PF00675">
    <property type="entry name" value="Peptidase_M16"/>
    <property type="match status" value="1"/>
</dbReference>
<name>A0A0L8VA21_9BACT</name>
<dbReference type="InterPro" id="IPR050626">
    <property type="entry name" value="Peptidase_M16"/>
</dbReference>
<feature type="domain" description="Peptidase M16 N-terminal" evidence="10">
    <location>
        <begin position="50"/>
        <end position="169"/>
    </location>
</feature>
<dbReference type="Pfam" id="PF05193">
    <property type="entry name" value="Peptidase_M16_C"/>
    <property type="match status" value="2"/>
</dbReference>
<accession>A0A0L8VA21</accession>
<comment type="caution">
    <text evidence="12">The sequence shown here is derived from an EMBL/GenBank/DDBJ whole genome shotgun (WGS) entry which is preliminary data.</text>
</comment>
<reference evidence="13" key="1">
    <citation type="submission" date="2015-07" db="EMBL/GenBank/DDBJ databases">
        <title>Genome sequencing of Sunxiuqinia dokdonensis strain SK.</title>
        <authorList>
            <person name="Ahn S."/>
            <person name="Kim B.-C."/>
        </authorList>
    </citation>
    <scope>NUCLEOTIDE SEQUENCE [LARGE SCALE GENOMIC DNA]</scope>
    <source>
        <strain evidence="13">SK</strain>
    </source>
</reference>
<evidence type="ECO:0000313" key="13">
    <source>
        <dbReference type="Proteomes" id="UP000036958"/>
    </source>
</evidence>
<dbReference type="SUPFAM" id="SSF63411">
    <property type="entry name" value="LuxS/MPP-like metallohydrolase"/>
    <property type="match status" value="4"/>
</dbReference>
<keyword evidence="6" id="KW-0862">Zinc</keyword>
<evidence type="ECO:0000256" key="1">
    <source>
        <dbReference type="ARBA" id="ARBA00001947"/>
    </source>
</evidence>
<protein>
    <submittedName>
        <fullName evidence="12">Peptidase M16</fullName>
    </submittedName>
</protein>
<dbReference type="STRING" id="1409788.NC99_20550"/>
<dbReference type="GO" id="GO:0046872">
    <property type="term" value="F:metal ion binding"/>
    <property type="evidence" value="ECO:0007669"/>
    <property type="project" value="UniProtKB-KW"/>
</dbReference>
<keyword evidence="9" id="KW-0732">Signal</keyword>
<feature type="domain" description="Peptidase M16 C-terminal" evidence="11">
    <location>
        <begin position="210"/>
        <end position="389"/>
    </location>
</feature>
<evidence type="ECO:0000256" key="9">
    <source>
        <dbReference type="SAM" id="SignalP"/>
    </source>
</evidence>
<dbReference type="RefSeq" id="WP_053182787.1">
    <property type="nucleotide sequence ID" value="NZ_LGIA01000148.1"/>
</dbReference>
<evidence type="ECO:0000256" key="3">
    <source>
        <dbReference type="ARBA" id="ARBA00022670"/>
    </source>
</evidence>
<keyword evidence="7" id="KW-0482">Metalloprotease</keyword>
<keyword evidence="4" id="KW-0479">Metal-binding</keyword>
<dbReference type="AlphaFoldDB" id="A0A0L8VA21"/>
<evidence type="ECO:0000256" key="7">
    <source>
        <dbReference type="ARBA" id="ARBA00023049"/>
    </source>
</evidence>
<dbReference type="OrthoDB" id="9811314at2"/>
<dbReference type="EMBL" id="LGIA01000148">
    <property type="protein sequence ID" value="KOH45193.1"/>
    <property type="molecule type" value="Genomic_DNA"/>
</dbReference>
<gene>
    <name evidence="12" type="ORF">NC99_20550</name>
</gene>
<dbReference type="InterPro" id="IPR011765">
    <property type="entry name" value="Pept_M16_N"/>
</dbReference>
<sequence>MKQQIILFFLLFALGTSAQTGFELNSLVPEEPAVRKGVLDNGLTYYIRHNEEPKNRASFYIIQNVGALLEEDNQNGLAHFLEHMAFNGTEHFEGKGILNTLEKHGVAFGRNINAYTAFNETVYNLSEVPTTHEGLVDTCLLILHDWSDFLLLQEDEIDLERGVISEEWRTRRNANFRMLRQWLPVVLKDSKWAERDIIGDTTVIKYHDPATLRQFYHDWYRTDLQAIAIVGDVDVDEVEQKVKTLFSTIKPIENPKERPTFKVPDHEETYYVLATDDEATQSQINIYILDENKDGQEKNYADLRDSYMTSLYNSMAGMRIQELLQKGTPPFVSGRTGRGGLVRGYDAYSISVTANTNEEAKALEAIMIETERIKRYGFGEGELERAKTNFLTGLESRYKERDKISNDRYAREYAQNYLVKEPVPGIEAEYQFANEVIPTITVEEISAKAKEWIKQENRTIVITGPTDAEHLSEEEAKSIIARVETMAIDPYEDSLAGESLISEELEGAEIVSTKKLEDFDAVEWTLANNVKVVYRHADYEKDNVALLAYSEGGASLWADEFVPSTDMTSTFVNAYGVGDFDAISLQKMLTGKKVSLSPTIGSLTEGFNGSTTPKDFETMMQLTYLYFEQPRFDEEAHHALMSRYMAFVANMEKDPAKIMQDSLSFIMANYHPRVRTMNTEYLQDVKFDEIQKIYKDRIQDAGDFTFFIVGNIDEETAKTMAKKYLGSLTDSEREEDWKDHGIRSPEGKTQKVIPVPLTTPKANVNVRFENELDYTQENILALQVLEGILDLRFTETVREDEGGTYGVGIGSGVGHYPVSKGSMRILFDCDPARADQLKSIIYREIDKVVAEGPTTVDFDKTIKNLLKDREQSREHNSFWLSSLYNYYYNGINSADPANFEEILNKMTGEDIQKFAADFFDDANLIDVVFVPSN</sequence>
<dbReference type="PATRIC" id="fig|1409788.3.peg.2124"/>
<evidence type="ECO:0000256" key="5">
    <source>
        <dbReference type="ARBA" id="ARBA00022801"/>
    </source>
</evidence>